<keyword evidence="2" id="KW-0964">Secreted</keyword>
<evidence type="ECO:0000256" key="4">
    <source>
        <dbReference type="SAM" id="Coils"/>
    </source>
</evidence>
<dbReference type="InterPro" id="IPR011635">
    <property type="entry name" value="CARDB"/>
</dbReference>
<feature type="coiled-coil region" evidence="4">
    <location>
        <begin position="438"/>
        <end position="484"/>
    </location>
</feature>
<dbReference type="Gene3D" id="2.60.40.10">
    <property type="entry name" value="Immunoglobulins"/>
    <property type="match status" value="1"/>
</dbReference>
<feature type="domain" description="Carbohydrate-binding module family 96" evidence="6">
    <location>
        <begin position="757"/>
        <end position="928"/>
    </location>
</feature>
<evidence type="ECO:0000313" key="7">
    <source>
        <dbReference type="EMBL" id="HDY58167.1"/>
    </source>
</evidence>
<reference evidence="7" key="1">
    <citation type="journal article" date="2020" name="mSystems">
        <title>Genome- and Community-Level Interaction Insights into Carbon Utilization and Element Cycling Functions of Hydrothermarchaeota in Hydrothermal Sediment.</title>
        <authorList>
            <person name="Zhou Z."/>
            <person name="Liu Y."/>
            <person name="Xu W."/>
            <person name="Pan J."/>
            <person name="Luo Z.H."/>
            <person name="Li M."/>
        </authorList>
    </citation>
    <scope>NUCLEOTIDE SEQUENCE [LARGE SCALE GENOMIC DNA]</scope>
    <source>
        <strain evidence="7">SpSt-258</strain>
    </source>
</reference>
<keyword evidence="4" id="KW-0175">Coiled coil</keyword>
<comment type="caution">
    <text evidence="7">The sequence shown here is derived from an EMBL/GenBank/DDBJ whole genome shotgun (WGS) entry which is preliminary data.</text>
</comment>
<organism evidence="7">
    <name type="scientific">candidate division WOR-3 bacterium</name>
    <dbReference type="NCBI Taxonomy" id="2052148"/>
    <lineage>
        <taxon>Bacteria</taxon>
        <taxon>Bacteria division WOR-3</taxon>
    </lineage>
</organism>
<proteinExistence type="predicted"/>
<dbReference type="GO" id="GO:0005576">
    <property type="term" value="C:extracellular region"/>
    <property type="evidence" value="ECO:0007669"/>
    <property type="project" value="UniProtKB-SubCell"/>
</dbReference>
<gene>
    <name evidence="7" type="ORF">ENP86_01215</name>
</gene>
<dbReference type="Pfam" id="PF24517">
    <property type="entry name" value="CBM96"/>
    <property type="match status" value="1"/>
</dbReference>
<dbReference type="EMBL" id="DSKY01000003">
    <property type="protein sequence ID" value="HDY58167.1"/>
    <property type="molecule type" value="Genomic_DNA"/>
</dbReference>
<protein>
    <submittedName>
        <fullName evidence="7">DNRLRE domain-containing protein</fullName>
    </submittedName>
</protein>
<evidence type="ECO:0000259" key="5">
    <source>
        <dbReference type="Pfam" id="PF07705"/>
    </source>
</evidence>
<keyword evidence="3" id="KW-0732">Signal</keyword>
<dbReference type="Pfam" id="PF07705">
    <property type="entry name" value="CARDB"/>
    <property type="match status" value="1"/>
</dbReference>
<sequence length="1659" mass="190869">MIKRFTKINIAIITVSLIFFAGTLFGNGAEKHLPPQQGESTEILIFKDGKWQPWDSSYIGFVQDGWRDLNIPVKLDANTQCKTCINEVRECEVEIVQEMEIWNTARETTEVLSAEMELPENANIKDIIEYIYFPYVVDTANWDMLWAKKKNLSKGFIIKGRVVSWRGVVDPRKEIVRIVIIYTIPKLLKSYELYCGNAVFRGKKYGTREKSQWCVEGVRFWIEVFDDSARVKQVTKTPYGDLEQMVSKSYSNRIEQLAREMKKMSIVYYPYPHQISPALMDSIKSGNDIGAMFLSAANILVSICNYPHCEIINIEKSIAIDDSQAKYEGYYITESPIWIKILSESLSAGENLKREIAEYKLFLSYEDSIDYVNAALELAQIWDKTIQKKSLPFFLPDSPKRFWELVRNLYLLDRKREPKLKEEAEKRRKEVWGWYWKQRDLLQIREDLEKAILNAERNNYLTEVDRLRKEAANIESKMNEETKKEWEKIKRTIKVNKVSEYDLNPLVENYEIKERRTRNTKFYNRGNGLITAVVSSASLHYRTQDGLWKDINLNIQKSNRKDFLYACDKNNLRVYFNPHLIKMDLEGTEIELCPKQIQIKNEKQADFLAYNISKGTIEINGNKAIYHYGKDLKIETEITPDVIWYRIIVPREEIKKNIEKNAIVEIDLNIPNGIAIFHNGKAITEKPNDDVVFLKTDGGFAGALCRPEVLRKKKGIPVNFTIGRENNKLSILVEPIKNYVNEGGDLEILFGFRDPYASENASADVELYEASPNTNYGSATVFGVGGEFEEQMRTRSLIRFNLSTLPPYAVTINSANLVCQPSFSLPPTNPADSLDPSGFNIYCYNTAQSWSENTATWNNMASNYGSSYALDFVDVGDSAVFSIATLVQNWCNNPNSNYGVMLKSNENSAWIHEFWSRESSYPPKLYITFTGRVDLTAREAYPGWTYPLIISRNRNATTNDSAFYADPKITYYVRRAVRNCSGYNIPASVIFRTKLYVDNQLKKTWTHTGLNAWTYDTATFYIGPLTQGNHTIKVITDADNNVYEANELNNEYYWTFEWKNPVVNISGNFFYRNRQNQAIPIKDVKVELWDDDPPYHNPEGDQQIGVTHTNLNGYFIFNNIYNVDEDSTWHDYYAKVCAYNVNIAQVVDSVENLYKETTFVHMDVPCGDKSLGNTTVSPDSLWGAAFHIFDVIRDGYKWAQNRNWENLQAVTCKWWPNSQMTVYCYPHPRIQIRGRCGQLINSNPDEWDWGRILHEYGHVLATFEGFNSGEQSPGHGWGDTISFGVGWNEGWAHYAPCCIKNSQSYWDIFYRWNIERTAEFNLENGKLIRYDTIINANALGPKCEASVAGVLWDIYDGQNDDQNNDKHGDSLTVGFDPIHLTLKTITPGTNHRPWTVTDFYNSWMARNGGFEQQLRDIYFEHGIQVNQPPQQQQNVNNPEFKIVPQDGGVQPQEGPTMFKISGTDASSSANSYIWWKYCDLNYTITNLTFLSFWLYNKSSPNNYGHFSIDGVTTDGYHIKDWSSGGYIVDQYGVRIHPAIHTSPQGEWRQYKFSLAPMQGKTLRSLSIGYDDGANSETGNFIAYFDDIKLGTLAEPSNLFINPVVYFGVQLYWTDNSAVEDGFKIEKKVGSGSYTVVHTTGPNETSWYDDDIEPYYNQQV</sequence>
<comment type="subcellular location">
    <subcellularLocation>
        <location evidence="1">Secreted</location>
    </subcellularLocation>
</comment>
<dbReference type="SUPFAM" id="SSF117074">
    <property type="entry name" value="Hypothetical protein PA1324"/>
    <property type="match status" value="1"/>
</dbReference>
<evidence type="ECO:0000256" key="3">
    <source>
        <dbReference type="ARBA" id="ARBA00022729"/>
    </source>
</evidence>
<evidence type="ECO:0000256" key="1">
    <source>
        <dbReference type="ARBA" id="ARBA00004613"/>
    </source>
</evidence>
<accession>A0A7V0Z3V9</accession>
<dbReference type="InterPro" id="IPR013783">
    <property type="entry name" value="Ig-like_fold"/>
</dbReference>
<dbReference type="InterPro" id="IPR055372">
    <property type="entry name" value="CBM96"/>
</dbReference>
<evidence type="ECO:0000256" key="2">
    <source>
        <dbReference type="ARBA" id="ARBA00022525"/>
    </source>
</evidence>
<feature type="domain" description="CARDB" evidence="5">
    <location>
        <begin position="988"/>
        <end position="1052"/>
    </location>
</feature>
<dbReference type="NCBIfam" id="NF033679">
    <property type="entry name" value="DNRLRE_dom"/>
    <property type="match status" value="1"/>
</dbReference>
<evidence type="ECO:0000259" key="6">
    <source>
        <dbReference type="Pfam" id="PF24517"/>
    </source>
</evidence>
<name>A0A7V0Z3V9_UNCW3</name>